<dbReference type="Proteomes" id="UP000813444">
    <property type="component" value="Unassembled WGS sequence"/>
</dbReference>
<dbReference type="InterPro" id="IPR001314">
    <property type="entry name" value="Peptidase_S1A"/>
</dbReference>
<dbReference type="SUPFAM" id="SSF50494">
    <property type="entry name" value="Trypsin-like serine proteases"/>
    <property type="match status" value="1"/>
</dbReference>
<dbReference type="FunFam" id="2.40.10.10:FF:000068">
    <property type="entry name" value="transmembrane protease serine 2"/>
    <property type="match status" value="1"/>
</dbReference>
<dbReference type="PANTHER" id="PTHR24252:SF7">
    <property type="entry name" value="HYALIN"/>
    <property type="match status" value="1"/>
</dbReference>
<dbReference type="FunFam" id="2.40.10.10:FF:000002">
    <property type="entry name" value="Transmembrane protease serine"/>
    <property type="match status" value="1"/>
</dbReference>
<dbReference type="Pfam" id="PF00089">
    <property type="entry name" value="Trypsin"/>
    <property type="match status" value="1"/>
</dbReference>
<dbReference type="PRINTS" id="PR00722">
    <property type="entry name" value="CHYMOTRYPSIN"/>
</dbReference>
<reference evidence="3" key="1">
    <citation type="journal article" date="2021" name="Nat. Commun.">
        <title>Genetic determinants of endophytism in the Arabidopsis root mycobiome.</title>
        <authorList>
            <person name="Mesny F."/>
            <person name="Miyauchi S."/>
            <person name="Thiergart T."/>
            <person name="Pickel B."/>
            <person name="Atanasova L."/>
            <person name="Karlsson M."/>
            <person name="Huettel B."/>
            <person name="Barry K.W."/>
            <person name="Haridas S."/>
            <person name="Chen C."/>
            <person name="Bauer D."/>
            <person name="Andreopoulos W."/>
            <person name="Pangilinan J."/>
            <person name="LaButti K."/>
            <person name="Riley R."/>
            <person name="Lipzen A."/>
            <person name="Clum A."/>
            <person name="Drula E."/>
            <person name="Henrissat B."/>
            <person name="Kohler A."/>
            <person name="Grigoriev I.V."/>
            <person name="Martin F.M."/>
            <person name="Hacquard S."/>
        </authorList>
    </citation>
    <scope>NUCLEOTIDE SEQUENCE</scope>
    <source>
        <strain evidence="3">MPI-CAGE-CH-0235</strain>
    </source>
</reference>
<comment type="caution">
    <text evidence="3">The sequence shown here is derived from an EMBL/GenBank/DDBJ whole genome shotgun (WGS) entry which is preliminary data.</text>
</comment>
<dbReference type="AlphaFoldDB" id="A0A8K0SLK0"/>
<keyword evidence="4" id="KW-1185">Reference proteome</keyword>
<dbReference type="PROSITE" id="PS50240">
    <property type="entry name" value="TRYPSIN_DOM"/>
    <property type="match status" value="1"/>
</dbReference>
<name>A0A8K0SLK0_9HYPO</name>
<dbReference type="PROSITE" id="PS00135">
    <property type="entry name" value="TRYPSIN_SER"/>
    <property type="match status" value="1"/>
</dbReference>
<evidence type="ECO:0000313" key="4">
    <source>
        <dbReference type="Proteomes" id="UP000813444"/>
    </source>
</evidence>
<dbReference type="EMBL" id="JAGPNK010000009">
    <property type="protein sequence ID" value="KAH7313822.1"/>
    <property type="molecule type" value="Genomic_DNA"/>
</dbReference>
<dbReference type="GO" id="GO:0004252">
    <property type="term" value="F:serine-type endopeptidase activity"/>
    <property type="evidence" value="ECO:0007669"/>
    <property type="project" value="InterPro"/>
</dbReference>
<dbReference type="PANTHER" id="PTHR24252">
    <property type="entry name" value="ACROSIN-RELATED"/>
    <property type="match status" value="1"/>
</dbReference>
<gene>
    <name evidence="3" type="ORF">B0I35DRAFT_480475</name>
</gene>
<feature type="domain" description="Peptidase S1" evidence="2">
    <location>
        <begin position="27"/>
        <end position="255"/>
    </location>
</feature>
<dbReference type="SMART" id="SM00020">
    <property type="entry name" value="Tryp_SPc"/>
    <property type="match status" value="1"/>
</dbReference>
<organism evidence="3 4">
    <name type="scientific">Stachybotrys elegans</name>
    <dbReference type="NCBI Taxonomy" id="80388"/>
    <lineage>
        <taxon>Eukaryota</taxon>
        <taxon>Fungi</taxon>
        <taxon>Dikarya</taxon>
        <taxon>Ascomycota</taxon>
        <taxon>Pezizomycotina</taxon>
        <taxon>Sordariomycetes</taxon>
        <taxon>Hypocreomycetidae</taxon>
        <taxon>Hypocreales</taxon>
        <taxon>Stachybotryaceae</taxon>
        <taxon>Stachybotrys</taxon>
    </lineage>
</organism>
<dbReference type="OrthoDB" id="6380398at2759"/>
<protein>
    <submittedName>
        <fullName evidence="3">Trypsin-like cysteine/serine peptidase domain-containing protein</fullName>
    </submittedName>
</protein>
<dbReference type="InterPro" id="IPR001254">
    <property type="entry name" value="Trypsin_dom"/>
</dbReference>
<sequence length="255" mass="26764">MAALAALPAALAARIPSTDNAFSAAKIIGGEATKLGEFPYILSLEDEWGPACGAVLLNADTVVTAANCIDWMEDPQLYVRAGSLETMSGGVTANVSAFFLHPNWNDTPVDNDIAVMKLSSPIAESPVIGYARLPPFGSDPSEGTILSVAGWGSLDPYEMQHPDALMRVDVPVVGRAKCQAQLSEFLDLIVTESMFCAGFDEGGQDACWGDSGGPIVDGSGTLVGLVSWGHLCAVPLAPGVYTRIGNLIDFIELYL</sequence>
<evidence type="ECO:0000313" key="3">
    <source>
        <dbReference type="EMBL" id="KAH7313822.1"/>
    </source>
</evidence>
<evidence type="ECO:0000256" key="1">
    <source>
        <dbReference type="ARBA" id="ARBA00023157"/>
    </source>
</evidence>
<dbReference type="CDD" id="cd00190">
    <property type="entry name" value="Tryp_SPc"/>
    <property type="match status" value="1"/>
</dbReference>
<dbReference type="InterPro" id="IPR043504">
    <property type="entry name" value="Peptidase_S1_PA_chymotrypsin"/>
</dbReference>
<dbReference type="GO" id="GO:0006508">
    <property type="term" value="P:proteolysis"/>
    <property type="evidence" value="ECO:0007669"/>
    <property type="project" value="InterPro"/>
</dbReference>
<evidence type="ECO:0000259" key="2">
    <source>
        <dbReference type="PROSITE" id="PS50240"/>
    </source>
</evidence>
<keyword evidence="1" id="KW-1015">Disulfide bond</keyword>
<dbReference type="Gene3D" id="2.40.10.10">
    <property type="entry name" value="Trypsin-like serine proteases"/>
    <property type="match status" value="2"/>
</dbReference>
<accession>A0A8K0SLK0</accession>
<dbReference type="InterPro" id="IPR033116">
    <property type="entry name" value="TRYPSIN_SER"/>
</dbReference>
<dbReference type="InterPro" id="IPR009003">
    <property type="entry name" value="Peptidase_S1_PA"/>
</dbReference>
<proteinExistence type="predicted"/>